<dbReference type="Gene3D" id="1.25.40.390">
    <property type="match status" value="1"/>
</dbReference>
<dbReference type="EMBL" id="JBHMEW010000055">
    <property type="protein sequence ID" value="MFB9211882.1"/>
    <property type="molecule type" value="Genomic_DNA"/>
</dbReference>
<reference evidence="1 2" key="1">
    <citation type="submission" date="2024-09" db="EMBL/GenBank/DDBJ databases">
        <authorList>
            <person name="Sun Q."/>
            <person name="Mori K."/>
        </authorList>
    </citation>
    <scope>NUCLEOTIDE SEQUENCE [LARGE SCALE GENOMIC DNA]</scope>
    <source>
        <strain evidence="1 2">CECT 7682</strain>
    </source>
</reference>
<name>A0ABV5J5V7_9BACT</name>
<protein>
    <submittedName>
        <fullName evidence="1">RagB/SusD family protein</fullName>
    </submittedName>
</protein>
<organism evidence="1 2">
    <name type="scientific">Echinicola jeungdonensis</name>
    <dbReference type="NCBI Taxonomy" id="709343"/>
    <lineage>
        <taxon>Bacteria</taxon>
        <taxon>Pseudomonadati</taxon>
        <taxon>Bacteroidota</taxon>
        <taxon>Cytophagia</taxon>
        <taxon>Cytophagales</taxon>
        <taxon>Cyclobacteriaceae</taxon>
        <taxon>Echinicola</taxon>
    </lineage>
</organism>
<dbReference type="InterPro" id="IPR011990">
    <property type="entry name" value="TPR-like_helical_dom_sf"/>
</dbReference>
<dbReference type="SUPFAM" id="SSF48452">
    <property type="entry name" value="TPR-like"/>
    <property type="match status" value="1"/>
</dbReference>
<comment type="caution">
    <text evidence="1">The sequence shown here is derived from an EMBL/GenBank/DDBJ whole genome shotgun (WGS) entry which is preliminary data.</text>
</comment>
<sequence>MQKLLRILKAENMKLKPNHIKKYIAAALLGAGLSSCSGMLDVEPTGELEKEDYYQTELDADVAVMGVYGELMKLAEHYVVLNEVRADLIEPTMMADQDLIDLSNHSVVASDDNKYADPKPFYRVILNCNEVLEGLQKMREENRITEDQFNQRYSDVGAVRSWVYLQLGIHFGAVPYVTQNLESIDDVNNHVLFPKLNLPDLIDELVEFMESLPYLDRYPGNIGLVGTSNGYGIDRYFVPKRGLLGDLYLWQGNYTKASEMYRYIMETATRDFSSGGEYYNNLRIGWGGNGDFDVRYDKVNDIRSLITSPNSGWKHIFGIGSNERYEKQVWVWAMHYDSDFAPKYPFIKLFANEGAGEYQLKPSKAIVDIWNSETQWNDFEFDARAMLSTENWDAEGEDLQVGKYTVNYDPLTSPLQEEGKWMLERAASVHLKFAEAANRDNLEDISKLSRAIVNQGIPGAYRPEGFSGDDVTDIMNTLFYPYPYDFDGRQGDFPFYRGPWYRHIGIRGRAYLPPKELPEDIGFVQEEKDWTEDLIIDEMGKELAFEGHRWQQLLRVAMRRNPSVLADRVYEKLSKSNNPEAVSRAAGVRAKLMAGDWFLPFHWEE</sequence>
<evidence type="ECO:0000313" key="2">
    <source>
        <dbReference type="Proteomes" id="UP001589654"/>
    </source>
</evidence>
<gene>
    <name evidence="1" type="ORF">ACFFUR_08695</name>
</gene>
<evidence type="ECO:0000313" key="1">
    <source>
        <dbReference type="EMBL" id="MFB9211882.1"/>
    </source>
</evidence>
<dbReference type="Proteomes" id="UP001589654">
    <property type="component" value="Unassembled WGS sequence"/>
</dbReference>
<proteinExistence type="predicted"/>
<dbReference type="RefSeq" id="WP_379945401.1">
    <property type="nucleotide sequence ID" value="NZ_JBHMEW010000055.1"/>
</dbReference>
<accession>A0ABV5J5V7</accession>
<keyword evidence="2" id="KW-1185">Reference proteome</keyword>